<name>A0AAW5KP91_9FIRM</name>
<evidence type="ECO:0000256" key="1">
    <source>
        <dbReference type="SAM" id="Phobius"/>
    </source>
</evidence>
<keyword evidence="1" id="KW-1133">Transmembrane helix</keyword>
<reference evidence="2" key="1">
    <citation type="submission" date="2022-06" db="EMBL/GenBank/DDBJ databases">
        <title>Isolation of gut microbiota from human fecal samples.</title>
        <authorList>
            <person name="Pamer E.G."/>
            <person name="Barat B."/>
            <person name="Waligurski E."/>
            <person name="Medina S."/>
            <person name="Paddock L."/>
            <person name="Mostad J."/>
        </authorList>
    </citation>
    <scope>NUCLEOTIDE SEQUENCE</scope>
    <source>
        <strain evidence="2">DFI.5.57</strain>
    </source>
</reference>
<dbReference type="Pfam" id="PF13630">
    <property type="entry name" value="SdpI"/>
    <property type="match status" value="1"/>
</dbReference>
<sequence length="125" mass="14287">MIVFNIVFTLFIPVLMILCGYLMYKHTPKDINGLVGYRTAMSMKNQETWDFANNYCGRLWVKVGVVMTIISALVCVPYFFISSGKATVIMCIAEVIQVVFLCWTIVPTERALKDNFDQDGNRKDK</sequence>
<comment type="caution">
    <text evidence="2">The sequence shown here is derived from an EMBL/GenBank/DDBJ whole genome shotgun (WGS) entry which is preliminary data.</text>
</comment>
<feature type="transmembrane region" description="Helical" evidence="1">
    <location>
        <begin position="86"/>
        <end position="106"/>
    </location>
</feature>
<feature type="transmembrane region" description="Helical" evidence="1">
    <location>
        <begin position="59"/>
        <end position="80"/>
    </location>
</feature>
<proteinExistence type="predicted"/>
<dbReference type="AlphaFoldDB" id="A0AAW5KP91"/>
<keyword evidence="1" id="KW-0812">Transmembrane</keyword>
<feature type="transmembrane region" description="Helical" evidence="1">
    <location>
        <begin position="6"/>
        <end position="24"/>
    </location>
</feature>
<dbReference type="InterPro" id="IPR025962">
    <property type="entry name" value="SdpI/YhfL"/>
</dbReference>
<evidence type="ECO:0000313" key="2">
    <source>
        <dbReference type="EMBL" id="MCQ5153412.1"/>
    </source>
</evidence>
<keyword evidence="1" id="KW-0472">Membrane</keyword>
<protein>
    <submittedName>
        <fullName evidence="2">SdpI family protein</fullName>
    </submittedName>
</protein>
<accession>A0AAW5KP91</accession>
<evidence type="ECO:0000313" key="3">
    <source>
        <dbReference type="Proteomes" id="UP001206236"/>
    </source>
</evidence>
<dbReference type="RefSeq" id="WP_256322142.1">
    <property type="nucleotide sequence ID" value="NZ_JANGCN010000018.1"/>
</dbReference>
<dbReference type="Proteomes" id="UP001206236">
    <property type="component" value="Unassembled WGS sequence"/>
</dbReference>
<dbReference type="EMBL" id="JANGCN010000018">
    <property type="protein sequence ID" value="MCQ5153412.1"/>
    <property type="molecule type" value="Genomic_DNA"/>
</dbReference>
<gene>
    <name evidence="2" type="ORF">NE632_08820</name>
</gene>
<organism evidence="2 3">
    <name type="scientific">Ruminococcus bicirculans</name>
    <name type="common">ex Wegman et al. 2014</name>
    <dbReference type="NCBI Taxonomy" id="1160721"/>
    <lineage>
        <taxon>Bacteria</taxon>
        <taxon>Bacillati</taxon>
        <taxon>Bacillota</taxon>
        <taxon>Clostridia</taxon>
        <taxon>Eubacteriales</taxon>
        <taxon>Oscillospiraceae</taxon>
        <taxon>Ruminococcus</taxon>
    </lineage>
</organism>